<dbReference type="Pfam" id="PF11716">
    <property type="entry name" value="MDMPI_N"/>
    <property type="match status" value="1"/>
</dbReference>
<dbReference type="NCBIfam" id="TIGR03083">
    <property type="entry name" value="maleylpyruvate isomerase family mycothiol-dependent enzyme"/>
    <property type="match status" value="1"/>
</dbReference>
<organism evidence="2 3">
    <name type="scientific">Spongiactinospora gelatinilytica</name>
    <dbReference type="NCBI Taxonomy" id="2666298"/>
    <lineage>
        <taxon>Bacteria</taxon>
        <taxon>Bacillati</taxon>
        <taxon>Actinomycetota</taxon>
        <taxon>Actinomycetes</taxon>
        <taxon>Streptosporangiales</taxon>
        <taxon>Streptosporangiaceae</taxon>
        <taxon>Spongiactinospora</taxon>
    </lineage>
</organism>
<keyword evidence="3" id="KW-1185">Reference proteome</keyword>
<protein>
    <submittedName>
        <fullName evidence="2">TIGR03086 family protein</fullName>
    </submittedName>
</protein>
<dbReference type="NCBIfam" id="TIGR03086">
    <property type="entry name" value="TIGR03086 family metal-binding protein"/>
    <property type="match status" value="1"/>
</dbReference>
<evidence type="ECO:0000313" key="2">
    <source>
        <dbReference type="EMBL" id="PZG28434.1"/>
    </source>
</evidence>
<dbReference type="AlphaFoldDB" id="A0A2W2GNH9"/>
<proteinExistence type="predicted"/>
<dbReference type="InterPro" id="IPR017520">
    <property type="entry name" value="CHP03086"/>
</dbReference>
<name>A0A2W2GNH9_9ACTN</name>
<dbReference type="InterPro" id="IPR034660">
    <property type="entry name" value="DinB/YfiT-like"/>
</dbReference>
<dbReference type="SUPFAM" id="SSF109854">
    <property type="entry name" value="DinB/YfiT-like putative metalloenzymes"/>
    <property type="match status" value="1"/>
</dbReference>
<reference evidence="2 3" key="1">
    <citation type="submission" date="2018-01" db="EMBL/GenBank/DDBJ databases">
        <title>Draft genome sequence of Sphaerisporangium sp. 7K107.</title>
        <authorList>
            <person name="Sahin N."/>
            <person name="Saygin H."/>
            <person name="Ay H."/>
        </authorList>
    </citation>
    <scope>NUCLEOTIDE SEQUENCE [LARGE SCALE GENOMIC DNA]</scope>
    <source>
        <strain evidence="2 3">7K107</strain>
    </source>
</reference>
<comment type="caution">
    <text evidence="2">The sequence shown here is derived from an EMBL/GenBank/DDBJ whole genome shotgun (WGS) entry which is preliminary data.</text>
</comment>
<dbReference type="Proteomes" id="UP000248544">
    <property type="component" value="Unassembled WGS sequence"/>
</dbReference>
<evidence type="ECO:0000313" key="3">
    <source>
        <dbReference type="Proteomes" id="UP000248544"/>
    </source>
</evidence>
<dbReference type="RefSeq" id="WP_111171228.1">
    <property type="nucleotide sequence ID" value="NZ_POUA01000398.1"/>
</dbReference>
<gene>
    <name evidence="2" type="ORF">C1I98_32770</name>
</gene>
<sequence length="196" mass="21214">MTEIADRYRRRADAFERLIHGVAPELWADPSPCAEWDARDVVRHIIDMHAVMLAPLGRTLSPAPSVDEDPAAAFRAARADVEAILADPAVAATMCDTPGGRVSAEGHVDRVVSDDLPLHGWDLARATDQDDTIDPQDVERLWAGTSSLPAELLEQFRTPGAFGPGVVVFGPEVKVPADAPLQDRLLGMIGRDPARR</sequence>
<feature type="domain" description="Mycothiol-dependent maleylpyruvate isomerase metal-binding" evidence="1">
    <location>
        <begin position="9"/>
        <end position="97"/>
    </location>
</feature>
<dbReference type="GO" id="GO:0046872">
    <property type="term" value="F:metal ion binding"/>
    <property type="evidence" value="ECO:0007669"/>
    <property type="project" value="InterPro"/>
</dbReference>
<accession>A0A2W2GNH9</accession>
<dbReference type="InterPro" id="IPR017517">
    <property type="entry name" value="Maleyloyr_isom"/>
</dbReference>
<evidence type="ECO:0000259" key="1">
    <source>
        <dbReference type="Pfam" id="PF11716"/>
    </source>
</evidence>
<dbReference type="EMBL" id="POUA01000398">
    <property type="protein sequence ID" value="PZG28434.1"/>
    <property type="molecule type" value="Genomic_DNA"/>
</dbReference>
<dbReference type="Gene3D" id="1.20.120.450">
    <property type="entry name" value="dinb family like domain"/>
    <property type="match status" value="1"/>
</dbReference>
<dbReference type="InterPro" id="IPR024344">
    <property type="entry name" value="MDMPI_metal-binding"/>
</dbReference>